<dbReference type="Proteomes" id="UP001341840">
    <property type="component" value="Unassembled WGS sequence"/>
</dbReference>
<comment type="caution">
    <text evidence="1">The sequence shown here is derived from an EMBL/GenBank/DDBJ whole genome shotgun (WGS) entry which is preliminary data.</text>
</comment>
<feature type="non-terminal residue" evidence="1">
    <location>
        <position position="70"/>
    </location>
</feature>
<evidence type="ECO:0000313" key="1">
    <source>
        <dbReference type="EMBL" id="MED6191364.1"/>
    </source>
</evidence>
<proteinExistence type="predicted"/>
<gene>
    <name evidence="1" type="ORF">PIB30_115743</name>
</gene>
<accession>A0ABU6X224</accession>
<organism evidence="1 2">
    <name type="scientific">Stylosanthes scabra</name>
    <dbReference type="NCBI Taxonomy" id="79078"/>
    <lineage>
        <taxon>Eukaryota</taxon>
        <taxon>Viridiplantae</taxon>
        <taxon>Streptophyta</taxon>
        <taxon>Embryophyta</taxon>
        <taxon>Tracheophyta</taxon>
        <taxon>Spermatophyta</taxon>
        <taxon>Magnoliopsida</taxon>
        <taxon>eudicotyledons</taxon>
        <taxon>Gunneridae</taxon>
        <taxon>Pentapetalae</taxon>
        <taxon>rosids</taxon>
        <taxon>fabids</taxon>
        <taxon>Fabales</taxon>
        <taxon>Fabaceae</taxon>
        <taxon>Papilionoideae</taxon>
        <taxon>50 kb inversion clade</taxon>
        <taxon>dalbergioids sensu lato</taxon>
        <taxon>Dalbergieae</taxon>
        <taxon>Pterocarpus clade</taxon>
        <taxon>Stylosanthes</taxon>
    </lineage>
</organism>
<name>A0ABU6X224_9FABA</name>
<sequence>MATHPHMNKKEAAAFLHEEFHITPHEKMVYRAVKEAREKLIGSEKDQYSKLRGYLFEIMNSNPNSTAVLD</sequence>
<reference evidence="1 2" key="1">
    <citation type="journal article" date="2023" name="Plants (Basel)">
        <title>Bridging the Gap: Combining Genomics and Transcriptomics Approaches to Understand Stylosanthes scabra, an Orphan Legume from the Brazilian Caatinga.</title>
        <authorList>
            <person name="Ferreira-Neto J.R.C."/>
            <person name="da Silva M.D."/>
            <person name="Binneck E."/>
            <person name="de Melo N.F."/>
            <person name="da Silva R.H."/>
            <person name="de Melo A.L.T.M."/>
            <person name="Pandolfi V."/>
            <person name="Bustamante F.O."/>
            <person name="Brasileiro-Vidal A.C."/>
            <person name="Benko-Iseppon A.M."/>
        </authorList>
    </citation>
    <scope>NUCLEOTIDE SEQUENCE [LARGE SCALE GENOMIC DNA]</scope>
    <source>
        <tissue evidence="1">Leaves</tissue>
    </source>
</reference>
<evidence type="ECO:0000313" key="2">
    <source>
        <dbReference type="Proteomes" id="UP001341840"/>
    </source>
</evidence>
<protein>
    <submittedName>
        <fullName evidence="1">Uncharacterized protein</fullName>
    </submittedName>
</protein>
<dbReference type="EMBL" id="JASCZI010194769">
    <property type="protein sequence ID" value="MED6191364.1"/>
    <property type="molecule type" value="Genomic_DNA"/>
</dbReference>
<keyword evidence="2" id="KW-1185">Reference proteome</keyword>